<sequence length="295" mass="34058">MVLPSLLDVVIKFLVDNIKKFDKEFVKNNIGPVRKEMLERMLKMVDNHGLTCDGQANHLEKMWEILPCLINSKSYTELNFGDLMTSEECESCIWSNNCFQEFIRCLGTNTPNLRQLIIVIPNIECCDFEYSLEERELNSIIQLKNLAILDIEDVRVPLSGIFDISRRCEKLERISAEAVIIDVELSSAAFGDDFAYIYIEAYDFYLGRTSLNMVREMSTIRDPKYKAYTHYVRLSLMPRKIQELFLLAQSFAEKLKDIWVDSSKLKGIEEMVGFPHLPQIKYAKFVCGGVDSILC</sequence>
<dbReference type="AlphaFoldDB" id="A0A8S1DJD1"/>
<comment type="caution">
    <text evidence="1">The sequence shown here is derived from an EMBL/GenBank/DDBJ whole genome shotgun (WGS) entry which is preliminary data.</text>
</comment>
<organism evidence="1 2">
    <name type="scientific">Cloeon dipterum</name>
    <dbReference type="NCBI Taxonomy" id="197152"/>
    <lineage>
        <taxon>Eukaryota</taxon>
        <taxon>Metazoa</taxon>
        <taxon>Ecdysozoa</taxon>
        <taxon>Arthropoda</taxon>
        <taxon>Hexapoda</taxon>
        <taxon>Insecta</taxon>
        <taxon>Pterygota</taxon>
        <taxon>Palaeoptera</taxon>
        <taxon>Ephemeroptera</taxon>
        <taxon>Pisciforma</taxon>
        <taxon>Baetidae</taxon>
        <taxon>Cloeon</taxon>
    </lineage>
</organism>
<evidence type="ECO:0000313" key="1">
    <source>
        <dbReference type="EMBL" id="CAB3381129.1"/>
    </source>
</evidence>
<reference evidence="1 2" key="1">
    <citation type="submission" date="2020-04" db="EMBL/GenBank/DDBJ databases">
        <authorList>
            <person name="Alioto T."/>
            <person name="Alioto T."/>
            <person name="Gomez Garrido J."/>
        </authorList>
    </citation>
    <scope>NUCLEOTIDE SEQUENCE [LARGE SCALE GENOMIC DNA]</scope>
</reference>
<accession>A0A8S1DJD1</accession>
<dbReference type="Proteomes" id="UP000494165">
    <property type="component" value="Unassembled WGS sequence"/>
</dbReference>
<proteinExistence type="predicted"/>
<name>A0A8S1DJD1_9INSE</name>
<gene>
    <name evidence="1" type="ORF">CLODIP_2_CD09697</name>
</gene>
<keyword evidence="2" id="KW-1185">Reference proteome</keyword>
<evidence type="ECO:0000313" key="2">
    <source>
        <dbReference type="Proteomes" id="UP000494165"/>
    </source>
</evidence>
<protein>
    <submittedName>
        <fullName evidence="1">Uncharacterized protein</fullName>
    </submittedName>
</protein>
<dbReference type="EMBL" id="CADEPI010000225">
    <property type="protein sequence ID" value="CAB3381129.1"/>
    <property type="molecule type" value="Genomic_DNA"/>
</dbReference>